<keyword evidence="1" id="KW-0812">Transmembrane</keyword>
<gene>
    <name evidence="2" type="ORF">M501DRAFT_994396</name>
</gene>
<evidence type="ECO:0000256" key="1">
    <source>
        <dbReference type="SAM" id="Phobius"/>
    </source>
</evidence>
<keyword evidence="1" id="KW-0472">Membrane</keyword>
<comment type="caution">
    <text evidence="2">The sequence shown here is derived from an EMBL/GenBank/DDBJ whole genome shotgun (WGS) entry which is preliminary data.</text>
</comment>
<name>A0A9P4SJ20_9PEZI</name>
<dbReference type="EMBL" id="MU006089">
    <property type="protein sequence ID" value="KAF2843460.1"/>
    <property type="molecule type" value="Genomic_DNA"/>
</dbReference>
<evidence type="ECO:0000313" key="2">
    <source>
        <dbReference type="EMBL" id="KAF2843460.1"/>
    </source>
</evidence>
<proteinExistence type="predicted"/>
<protein>
    <submittedName>
        <fullName evidence="2">Uncharacterized protein</fullName>
    </submittedName>
</protein>
<dbReference type="Proteomes" id="UP000799429">
    <property type="component" value="Unassembled WGS sequence"/>
</dbReference>
<evidence type="ECO:0000313" key="3">
    <source>
        <dbReference type="Proteomes" id="UP000799429"/>
    </source>
</evidence>
<keyword evidence="3" id="KW-1185">Reference proteome</keyword>
<keyword evidence="1" id="KW-1133">Transmembrane helix</keyword>
<reference evidence="2" key="1">
    <citation type="journal article" date="2020" name="Stud. Mycol.">
        <title>101 Dothideomycetes genomes: a test case for predicting lifestyles and emergence of pathogens.</title>
        <authorList>
            <person name="Haridas S."/>
            <person name="Albert R."/>
            <person name="Binder M."/>
            <person name="Bloem J."/>
            <person name="Labutti K."/>
            <person name="Salamov A."/>
            <person name="Andreopoulos B."/>
            <person name="Baker S."/>
            <person name="Barry K."/>
            <person name="Bills G."/>
            <person name="Bluhm B."/>
            <person name="Cannon C."/>
            <person name="Castanera R."/>
            <person name="Culley D."/>
            <person name="Daum C."/>
            <person name="Ezra D."/>
            <person name="Gonzalez J."/>
            <person name="Henrissat B."/>
            <person name="Kuo A."/>
            <person name="Liang C."/>
            <person name="Lipzen A."/>
            <person name="Lutzoni F."/>
            <person name="Magnuson J."/>
            <person name="Mondo S."/>
            <person name="Nolan M."/>
            <person name="Ohm R."/>
            <person name="Pangilinan J."/>
            <person name="Park H.-J."/>
            <person name="Ramirez L."/>
            <person name="Alfaro M."/>
            <person name="Sun H."/>
            <person name="Tritt A."/>
            <person name="Yoshinaga Y."/>
            <person name="Zwiers L.-H."/>
            <person name="Turgeon B."/>
            <person name="Goodwin S."/>
            <person name="Spatafora J."/>
            <person name="Crous P."/>
            <person name="Grigoriev I."/>
        </authorList>
    </citation>
    <scope>NUCLEOTIDE SEQUENCE</scope>
    <source>
        <strain evidence="2">CBS 101060</strain>
    </source>
</reference>
<sequence length="76" mass="8780">GQNFFFLPWCLALLVPFADCFGFFVFLSLLGSVHSPMGWYLHIFRRHRFSVHIGFEFIMGMDGALDSEFAMVDKVL</sequence>
<feature type="transmembrane region" description="Helical" evidence="1">
    <location>
        <begin position="6"/>
        <end position="30"/>
    </location>
</feature>
<organism evidence="2 3">
    <name type="scientific">Patellaria atrata CBS 101060</name>
    <dbReference type="NCBI Taxonomy" id="1346257"/>
    <lineage>
        <taxon>Eukaryota</taxon>
        <taxon>Fungi</taxon>
        <taxon>Dikarya</taxon>
        <taxon>Ascomycota</taxon>
        <taxon>Pezizomycotina</taxon>
        <taxon>Dothideomycetes</taxon>
        <taxon>Dothideomycetes incertae sedis</taxon>
        <taxon>Patellariales</taxon>
        <taxon>Patellariaceae</taxon>
        <taxon>Patellaria</taxon>
    </lineage>
</organism>
<feature type="non-terminal residue" evidence="2">
    <location>
        <position position="1"/>
    </location>
</feature>
<dbReference type="AlphaFoldDB" id="A0A9P4SJ20"/>
<accession>A0A9P4SJ20</accession>